<dbReference type="EMBL" id="MU838997">
    <property type="protein sequence ID" value="KAK1772444.1"/>
    <property type="molecule type" value="Genomic_DNA"/>
</dbReference>
<accession>A0AAJ0CC05</accession>
<organism evidence="2 3">
    <name type="scientific">Phialemonium atrogriseum</name>
    <dbReference type="NCBI Taxonomy" id="1093897"/>
    <lineage>
        <taxon>Eukaryota</taxon>
        <taxon>Fungi</taxon>
        <taxon>Dikarya</taxon>
        <taxon>Ascomycota</taxon>
        <taxon>Pezizomycotina</taxon>
        <taxon>Sordariomycetes</taxon>
        <taxon>Sordariomycetidae</taxon>
        <taxon>Cephalothecales</taxon>
        <taxon>Cephalothecaceae</taxon>
        <taxon>Phialemonium</taxon>
    </lineage>
</organism>
<dbReference type="RefSeq" id="XP_060288657.1">
    <property type="nucleotide sequence ID" value="XM_060429449.1"/>
</dbReference>
<keyword evidence="3" id="KW-1185">Reference proteome</keyword>
<dbReference type="AlphaFoldDB" id="A0AAJ0CC05"/>
<dbReference type="GeneID" id="85312636"/>
<protein>
    <submittedName>
        <fullName evidence="2">Uncharacterized protein</fullName>
    </submittedName>
</protein>
<reference evidence="2" key="1">
    <citation type="submission" date="2023-06" db="EMBL/GenBank/DDBJ databases">
        <title>Genome-scale phylogeny and comparative genomics of the fungal order Sordariales.</title>
        <authorList>
            <consortium name="Lawrence Berkeley National Laboratory"/>
            <person name="Hensen N."/>
            <person name="Bonometti L."/>
            <person name="Westerberg I."/>
            <person name="Brannstrom I.O."/>
            <person name="Guillou S."/>
            <person name="Cros-Aarteil S."/>
            <person name="Calhoun S."/>
            <person name="Haridas S."/>
            <person name="Kuo A."/>
            <person name="Mondo S."/>
            <person name="Pangilinan J."/>
            <person name="Riley R."/>
            <person name="Labutti K."/>
            <person name="Andreopoulos B."/>
            <person name="Lipzen A."/>
            <person name="Chen C."/>
            <person name="Yanf M."/>
            <person name="Daum C."/>
            <person name="Ng V."/>
            <person name="Clum A."/>
            <person name="Steindorff A."/>
            <person name="Ohm R."/>
            <person name="Martin F."/>
            <person name="Silar P."/>
            <person name="Natvig D."/>
            <person name="Lalanne C."/>
            <person name="Gautier V."/>
            <person name="Ament-Velasquez S.L."/>
            <person name="Kruys A."/>
            <person name="Hutchinson M.I."/>
            <person name="Powell A.J."/>
            <person name="Barry K."/>
            <person name="Miller A.N."/>
            <person name="Grigoriev I.V."/>
            <person name="Debuchy R."/>
            <person name="Gladieux P."/>
            <person name="Thoren M.H."/>
            <person name="Johannesson H."/>
        </authorList>
    </citation>
    <scope>NUCLEOTIDE SEQUENCE</scope>
    <source>
        <strain evidence="2">8032-3</strain>
    </source>
</reference>
<sequence length="72" mass="7820">MTSSDFTELLHAAPSSPRTGKDGIGLREKWPSRPELGWLGMTPNSFATDEFLHGLYPSSARAGRSNGARDTK</sequence>
<comment type="caution">
    <text evidence="2">The sequence shown here is derived from an EMBL/GenBank/DDBJ whole genome shotgun (WGS) entry which is preliminary data.</text>
</comment>
<evidence type="ECO:0000313" key="3">
    <source>
        <dbReference type="Proteomes" id="UP001244011"/>
    </source>
</evidence>
<evidence type="ECO:0000256" key="1">
    <source>
        <dbReference type="SAM" id="MobiDB-lite"/>
    </source>
</evidence>
<dbReference type="Proteomes" id="UP001244011">
    <property type="component" value="Unassembled WGS sequence"/>
</dbReference>
<proteinExistence type="predicted"/>
<evidence type="ECO:0000313" key="2">
    <source>
        <dbReference type="EMBL" id="KAK1772444.1"/>
    </source>
</evidence>
<name>A0AAJ0CC05_9PEZI</name>
<feature type="compositionally biased region" description="Basic and acidic residues" evidence="1">
    <location>
        <begin position="19"/>
        <end position="28"/>
    </location>
</feature>
<feature type="region of interest" description="Disordered" evidence="1">
    <location>
        <begin position="1"/>
        <end position="28"/>
    </location>
</feature>
<gene>
    <name evidence="2" type="ORF">QBC33DRAFT_553896</name>
</gene>